<feature type="transmembrane region" description="Helical" evidence="5">
    <location>
        <begin position="144"/>
        <end position="171"/>
    </location>
</feature>
<feature type="transmembrane region" description="Helical" evidence="5">
    <location>
        <begin position="73"/>
        <end position="96"/>
    </location>
</feature>
<accession>A0A8S3SCP1</accession>
<dbReference type="PANTHER" id="PTHR10671:SF108">
    <property type="entry name" value="CLAUDIN FAMILY PROTEIN-RELATED"/>
    <property type="match status" value="1"/>
</dbReference>
<dbReference type="PANTHER" id="PTHR10671">
    <property type="entry name" value="EPITHELIAL MEMBRANE PROTEIN-RELATED"/>
    <property type="match status" value="1"/>
</dbReference>
<keyword evidence="7" id="KW-1185">Reference proteome</keyword>
<evidence type="ECO:0000256" key="3">
    <source>
        <dbReference type="ARBA" id="ARBA00022989"/>
    </source>
</evidence>
<feature type="transmembrane region" description="Helical" evidence="5">
    <location>
        <begin position="108"/>
        <end position="132"/>
    </location>
</feature>
<keyword evidence="4 5" id="KW-0472">Membrane</keyword>
<dbReference type="AlphaFoldDB" id="A0A8S3SCP1"/>
<evidence type="ECO:0000256" key="1">
    <source>
        <dbReference type="ARBA" id="ARBA00004141"/>
    </source>
</evidence>
<dbReference type="InterPro" id="IPR004031">
    <property type="entry name" value="PMP22/EMP/MP20/Claudin"/>
</dbReference>
<evidence type="ECO:0000313" key="6">
    <source>
        <dbReference type="EMBL" id="CAG2215808.1"/>
    </source>
</evidence>
<organism evidence="6 7">
    <name type="scientific">Mytilus edulis</name>
    <name type="common">Blue mussel</name>
    <dbReference type="NCBI Taxonomy" id="6550"/>
    <lineage>
        <taxon>Eukaryota</taxon>
        <taxon>Metazoa</taxon>
        <taxon>Spiralia</taxon>
        <taxon>Lophotrochozoa</taxon>
        <taxon>Mollusca</taxon>
        <taxon>Bivalvia</taxon>
        <taxon>Autobranchia</taxon>
        <taxon>Pteriomorphia</taxon>
        <taxon>Mytilida</taxon>
        <taxon>Mytiloidea</taxon>
        <taxon>Mytilidae</taxon>
        <taxon>Mytilinae</taxon>
        <taxon>Mytilus</taxon>
    </lineage>
</organism>
<proteinExistence type="predicted"/>
<keyword evidence="3 5" id="KW-1133">Transmembrane helix</keyword>
<dbReference type="InterPro" id="IPR050579">
    <property type="entry name" value="PMP-22/EMP/MP20-like"/>
</dbReference>
<sequence length="280" mass="31634">MMADTLATIPPMIIGGSIITTVSFILHIIGFSTTYWYTIGDLVHMGLWKSCFQSNGVEVCKYFTDAPVRDAQFTAAGVLEIFALVAFVAALVCSLYEMFVLKEKGIMFVVIGLLNFMAGGHALIGTIVFAAISSGGIMLDPSNFHYSFGLCIVGGIGGIFSGIVFILAWRWALDISFYARRDNAISLYARRDNVISFYTRRDNIISLYERRDNVISLYARRDNIISLYERRDNVIALYARRDNIVSLYERRDNVIALYARRDNIVSLHERRDHAIALYER</sequence>
<reference evidence="6" key="1">
    <citation type="submission" date="2021-03" db="EMBL/GenBank/DDBJ databases">
        <authorList>
            <person name="Bekaert M."/>
        </authorList>
    </citation>
    <scope>NUCLEOTIDE SEQUENCE</scope>
</reference>
<evidence type="ECO:0000256" key="5">
    <source>
        <dbReference type="SAM" id="Phobius"/>
    </source>
</evidence>
<keyword evidence="2 5" id="KW-0812">Transmembrane</keyword>
<comment type="caution">
    <text evidence="6">The sequence shown here is derived from an EMBL/GenBank/DDBJ whole genome shotgun (WGS) entry which is preliminary data.</text>
</comment>
<evidence type="ECO:0000256" key="4">
    <source>
        <dbReference type="ARBA" id="ARBA00023136"/>
    </source>
</evidence>
<name>A0A8S3SCP1_MYTED</name>
<feature type="transmembrane region" description="Helical" evidence="5">
    <location>
        <begin position="12"/>
        <end position="37"/>
    </location>
</feature>
<protein>
    <submittedName>
        <fullName evidence="6">Uncharacterized protein</fullName>
    </submittedName>
</protein>
<dbReference type="EMBL" id="CAJPWZ010001456">
    <property type="protein sequence ID" value="CAG2215808.1"/>
    <property type="molecule type" value="Genomic_DNA"/>
</dbReference>
<evidence type="ECO:0000256" key="2">
    <source>
        <dbReference type="ARBA" id="ARBA00022692"/>
    </source>
</evidence>
<evidence type="ECO:0000313" key="7">
    <source>
        <dbReference type="Proteomes" id="UP000683360"/>
    </source>
</evidence>
<dbReference type="Gene3D" id="1.20.140.150">
    <property type="match status" value="1"/>
</dbReference>
<gene>
    <name evidence="6" type="ORF">MEDL_29594</name>
</gene>
<dbReference type="Proteomes" id="UP000683360">
    <property type="component" value="Unassembled WGS sequence"/>
</dbReference>
<dbReference type="Pfam" id="PF00822">
    <property type="entry name" value="PMP22_Claudin"/>
    <property type="match status" value="1"/>
</dbReference>
<dbReference type="GO" id="GO:0005886">
    <property type="term" value="C:plasma membrane"/>
    <property type="evidence" value="ECO:0007669"/>
    <property type="project" value="TreeGrafter"/>
</dbReference>
<comment type="subcellular location">
    <subcellularLocation>
        <location evidence="1">Membrane</location>
        <topology evidence="1">Multi-pass membrane protein</topology>
    </subcellularLocation>
</comment>
<dbReference type="OrthoDB" id="8962799at2759"/>